<name>A0A1X0JP70_9MYCO</name>
<gene>
    <name evidence="2" type="ORF">BST47_15685</name>
</gene>
<keyword evidence="1" id="KW-0812">Transmembrane</keyword>
<accession>A0A1X0JP70</accession>
<dbReference type="STRING" id="75922.BST47_15685"/>
<feature type="transmembrane region" description="Helical" evidence="1">
    <location>
        <begin position="18"/>
        <end position="40"/>
    </location>
</feature>
<comment type="caution">
    <text evidence="2">The sequence shown here is derived from an EMBL/GenBank/DDBJ whole genome shotgun (WGS) entry which is preliminary data.</text>
</comment>
<keyword evidence="1" id="KW-0472">Membrane</keyword>
<proteinExistence type="predicted"/>
<evidence type="ECO:0000256" key="1">
    <source>
        <dbReference type="SAM" id="Phobius"/>
    </source>
</evidence>
<dbReference type="Proteomes" id="UP000192411">
    <property type="component" value="Unassembled WGS sequence"/>
</dbReference>
<sequence>MSDELVRFISGPTPYSSWWLWLAILLSLVLIGWYAAVFVFTMPGRRLRSLPVIGTARSELVKRRSAQAVRAIAERYRGGELASAPAAAAVSRELRAFLHAATGVRAEYMQVEAIAAGELAVAAPVLADLIDAQFNADSSVDVAFVSDSAEELIRTWS</sequence>
<reference evidence="2 3" key="1">
    <citation type="submission" date="2017-02" db="EMBL/GenBank/DDBJ databases">
        <title>The new phylogeny of genus Mycobacterium.</title>
        <authorList>
            <person name="Tortoli E."/>
            <person name="Trovato A."/>
            <person name="Cirillo D.M."/>
        </authorList>
    </citation>
    <scope>NUCLEOTIDE SEQUENCE [LARGE SCALE GENOMIC DNA]</scope>
    <source>
        <strain evidence="2 3">DSM 44338</strain>
    </source>
</reference>
<evidence type="ECO:0000313" key="3">
    <source>
        <dbReference type="Proteomes" id="UP000192411"/>
    </source>
</evidence>
<protein>
    <submittedName>
        <fullName evidence="2">Uncharacterized protein</fullName>
    </submittedName>
</protein>
<dbReference type="RefSeq" id="WP_083126428.1">
    <property type="nucleotide sequence ID" value="NZ_MVIM01000007.1"/>
</dbReference>
<organism evidence="2 3">
    <name type="scientific">Mycolicibacterium tusciae</name>
    <dbReference type="NCBI Taxonomy" id="75922"/>
    <lineage>
        <taxon>Bacteria</taxon>
        <taxon>Bacillati</taxon>
        <taxon>Actinomycetota</taxon>
        <taxon>Actinomycetes</taxon>
        <taxon>Mycobacteriales</taxon>
        <taxon>Mycobacteriaceae</taxon>
        <taxon>Mycolicibacterium</taxon>
    </lineage>
</organism>
<keyword evidence="3" id="KW-1185">Reference proteome</keyword>
<evidence type="ECO:0000313" key="2">
    <source>
        <dbReference type="EMBL" id="ORB64729.1"/>
    </source>
</evidence>
<dbReference type="AlphaFoldDB" id="A0A1X0JP70"/>
<dbReference type="OrthoDB" id="4639836at2"/>
<keyword evidence="1" id="KW-1133">Transmembrane helix</keyword>
<dbReference type="EMBL" id="MVIM01000007">
    <property type="protein sequence ID" value="ORB64729.1"/>
    <property type="molecule type" value="Genomic_DNA"/>
</dbReference>